<gene>
    <name evidence="1" type="ORF">OXX778_LOCUS20104</name>
</gene>
<accession>A0A814MIM9</accession>
<proteinExistence type="predicted"/>
<reference evidence="1" key="1">
    <citation type="submission" date="2021-02" db="EMBL/GenBank/DDBJ databases">
        <authorList>
            <person name="Nowell W R."/>
        </authorList>
    </citation>
    <scope>NUCLEOTIDE SEQUENCE</scope>
    <source>
        <strain evidence="1">Ploen Becks lab</strain>
    </source>
</reference>
<dbReference type="Proteomes" id="UP000663879">
    <property type="component" value="Unassembled WGS sequence"/>
</dbReference>
<keyword evidence="2" id="KW-1185">Reference proteome</keyword>
<comment type="caution">
    <text evidence="1">The sequence shown here is derived from an EMBL/GenBank/DDBJ whole genome shotgun (WGS) entry which is preliminary data.</text>
</comment>
<dbReference type="EMBL" id="CAJNOC010006488">
    <property type="protein sequence ID" value="CAF1079072.1"/>
    <property type="molecule type" value="Genomic_DNA"/>
</dbReference>
<protein>
    <submittedName>
        <fullName evidence="1">Uncharacterized protein</fullName>
    </submittedName>
</protein>
<name>A0A814MIM9_9BILA</name>
<organism evidence="1 2">
    <name type="scientific">Brachionus calyciflorus</name>
    <dbReference type="NCBI Taxonomy" id="104777"/>
    <lineage>
        <taxon>Eukaryota</taxon>
        <taxon>Metazoa</taxon>
        <taxon>Spiralia</taxon>
        <taxon>Gnathifera</taxon>
        <taxon>Rotifera</taxon>
        <taxon>Eurotatoria</taxon>
        <taxon>Monogononta</taxon>
        <taxon>Pseudotrocha</taxon>
        <taxon>Ploima</taxon>
        <taxon>Brachionidae</taxon>
        <taxon>Brachionus</taxon>
    </lineage>
</organism>
<evidence type="ECO:0000313" key="1">
    <source>
        <dbReference type="EMBL" id="CAF1079072.1"/>
    </source>
</evidence>
<dbReference type="AlphaFoldDB" id="A0A814MIM9"/>
<evidence type="ECO:0000313" key="2">
    <source>
        <dbReference type="Proteomes" id="UP000663879"/>
    </source>
</evidence>
<feature type="non-terminal residue" evidence="1">
    <location>
        <position position="1"/>
    </location>
</feature>
<sequence length="271" mass="31347">KQDTIVDILDGTARDKIKKLKWGEQRHLAHLLEKSYKASKDAISKIRNSIETEFKTVEELNNFIKTTLESLDEEKSNIHKEAEDKNLQKEFTDDETNFIERLEVANKSSSEVKEVLKTVLENERRSYEMNKNAYQLYYDTTNFDNTLQGNESVEPKNSQQVQFKLDETQLNLQTKQLVTPKYNFGRTASNTFNIKADQYSTPYTLYVSKIDSSSISKSSQSQLINNNLGTNNLVVPKKNKKMDPLTPKFTGSSKKDVENWLFKIEQNSIKH</sequence>